<evidence type="ECO:0000313" key="3">
    <source>
        <dbReference type="Proteomes" id="UP000029723"/>
    </source>
</evidence>
<accession>A0A098YQ17</accession>
<feature type="domain" description="HTH cro/C1-type" evidence="1">
    <location>
        <begin position="62"/>
        <end position="116"/>
    </location>
</feature>
<evidence type="ECO:0000259" key="1">
    <source>
        <dbReference type="PROSITE" id="PS50943"/>
    </source>
</evidence>
<dbReference type="SUPFAM" id="SSF47413">
    <property type="entry name" value="lambda repressor-like DNA-binding domains"/>
    <property type="match status" value="1"/>
</dbReference>
<gene>
    <name evidence="2" type="ORF">HMPREF9304_10630</name>
</gene>
<dbReference type="EMBL" id="JRPQ01000156">
    <property type="protein sequence ID" value="KGI21367.1"/>
    <property type="molecule type" value="Genomic_DNA"/>
</dbReference>
<comment type="caution">
    <text evidence="2">The sequence shown here is derived from an EMBL/GenBank/DDBJ whole genome shotgun (WGS) entry which is preliminary data.</text>
</comment>
<dbReference type="Gene3D" id="1.10.260.40">
    <property type="entry name" value="lambda repressor-like DNA-binding domains"/>
    <property type="match status" value="1"/>
</dbReference>
<dbReference type="CDD" id="cd00093">
    <property type="entry name" value="HTH_XRE"/>
    <property type="match status" value="1"/>
</dbReference>
<dbReference type="RefSeq" id="WP_036928655.1">
    <property type="nucleotide sequence ID" value="NZ_JRPQ01000156.1"/>
</dbReference>
<dbReference type="Proteomes" id="UP000029723">
    <property type="component" value="Unassembled WGS sequence"/>
</dbReference>
<protein>
    <submittedName>
        <fullName evidence="2">XRE family transcriptional regulator</fullName>
    </submittedName>
</protein>
<reference evidence="2 3" key="1">
    <citation type="submission" date="2014-07" db="EMBL/GenBank/DDBJ databases">
        <authorList>
            <person name="McCorrison J."/>
            <person name="Sanka R."/>
            <person name="Torralba M."/>
            <person name="Gillis M."/>
            <person name="Haft D.H."/>
            <person name="Methe B."/>
            <person name="Sutton G."/>
            <person name="Nelson K.E."/>
        </authorList>
    </citation>
    <scope>NUCLEOTIDE SEQUENCE [LARGE SCALE GENOMIC DNA]</scope>
    <source>
        <strain evidence="2 3">S9-PR14</strain>
    </source>
</reference>
<dbReference type="OrthoDB" id="1120945at2"/>
<dbReference type="SMART" id="SM00530">
    <property type="entry name" value="HTH_XRE"/>
    <property type="match status" value="1"/>
</dbReference>
<proteinExistence type="predicted"/>
<sequence>MKISKGQYKYAERRVEKLLEIVTDATLPTSPEYMELSIMSSIVEEYEKKHHPIEKLTLAEVIKQGLKDKGMTQKELSEAVGLSTSRISDFTKGRSEPTLAKAGEICKILDILPEAMLNL</sequence>
<dbReference type="PROSITE" id="PS50943">
    <property type="entry name" value="HTH_CROC1"/>
    <property type="match status" value="1"/>
</dbReference>
<evidence type="ECO:0000313" key="2">
    <source>
        <dbReference type="EMBL" id="KGI21367.1"/>
    </source>
</evidence>
<dbReference type="GO" id="GO:0003677">
    <property type="term" value="F:DNA binding"/>
    <property type="evidence" value="ECO:0007669"/>
    <property type="project" value="InterPro"/>
</dbReference>
<organism evidence="2 3">
    <name type="scientific">Hoylesella timonensis S9-PR14</name>
    <dbReference type="NCBI Taxonomy" id="1401062"/>
    <lineage>
        <taxon>Bacteria</taxon>
        <taxon>Pseudomonadati</taxon>
        <taxon>Bacteroidota</taxon>
        <taxon>Bacteroidia</taxon>
        <taxon>Bacteroidales</taxon>
        <taxon>Prevotellaceae</taxon>
        <taxon>Hoylesella</taxon>
    </lineage>
</organism>
<name>A0A098YQ17_9BACT</name>
<dbReference type="AlphaFoldDB" id="A0A098YQ17"/>
<dbReference type="InterPro" id="IPR001387">
    <property type="entry name" value="Cro/C1-type_HTH"/>
</dbReference>
<dbReference type="InterPro" id="IPR010982">
    <property type="entry name" value="Lambda_DNA-bd_dom_sf"/>
</dbReference>
<dbReference type="Pfam" id="PF01381">
    <property type="entry name" value="HTH_3"/>
    <property type="match status" value="1"/>
</dbReference>